<dbReference type="PANTHER" id="PTHR43788">
    <property type="entry name" value="DNA2/NAM7 HELICASE FAMILY MEMBER"/>
    <property type="match status" value="1"/>
</dbReference>
<dbReference type="InterPro" id="IPR041677">
    <property type="entry name" value="DNA2/NAM7_AAA_11"/>
</dbReference>
<keyword evidence="9" id="KW-1185">Reference proteome</keyword>
<dbReference type="Pfam" id="PF13086">
    <property type="entry name" value="AAA_11"/>
    <property type="match status" value="1"/>
</dbReference>
<evidence type="ECO:0000256" key="5">
    <source>
        <dbReference type="ARBA" id="ARBA00022840"/>
    </source>
</evidence>
<evidence type="ECO:0000256" key="4">
    <source>
        <dbReference type="ARBA" id="ARBA00022806"/>
    </source>
</evidence>
<evidence type="ECO:0000259" key="7">
    <source>
        <dbReference type="Pfam" id="PF13087"/>
    </source>
</evidence>
<organism evidence="8 9">
    <name type="scientific">Robertmurraya beringensis</name>
    <dbReference type="NCBI Taxonomy" id="641660"/>
    <lineage>
        <taxon>Bacteria</taxon>
        <taxon>Bacillati</taxon>
        <taxon>Bacillota</taxon>
        <taxon>Bacilli</taxon>
        <taxon>Bacillales</taxon>
        <taxon>Bacillaceae</taxon>
        <taxon>Robertmurraya</taxon>
    </lineage>
</organism>
<dbReference type="PANTHER" id="PTHR43788:SF8">
    <property type="entry name" value="DNA-BINDING PROTEIN SMUBP-2"/>
    <property type="match status" value="1"/>
</dbReference>
<dbReference type="EMBL" id="JBHLUU010000122">
    <property type="protein sequence ID" value="MFC0477533.1"/>
    <property type="molecule type" value="Genomic_DNA"/>
</dbReference>
<evidence type="ECO:0000313" key="9">
    <source>
        <dbReference type="Proteomes" id="UP001589738"/>
    </source>
</evidence>
<dbReference type="Gene3D" id="3.40.50.300">
    <property type="entry name" value="P-loop containing nucleotide triphosphate hydrolases"/>
    <property type="match status" value="2"/>
</dbReference>
<dbReference type="InterPro" id="IPR027417">
    <property type="entry name" value="P-loop_NTPase"/>
</dbReference>
<reference evidence="8 9" key="1">
    <citation type="submission" date="2024-09" db="EMBL/GenBank/DDBJ databases">
        <authorList>
            <person name="Sun Q."/>
            <person name="Mori K."/>
        </authorList>
    </citation>
    <scope>NUCLEOTIDE SEQUENCE [LARGE SCALE GENOMIC DNA]</scope>
    <source>
        <strain evidence="8 9">CGMCC 1.9126</strain>
    </source>
</reference>
<proteinExistence type="inferred from homology"/>
<dbReference type="InterPro" id="IPR047187">
    <property type="entry name" value="SF1_C_Upf1"/>
</dbReference>
<gene>
    <name evidence="8" type="ORF">ACFFHF_20285</name>
</gene>
<dbReference type="RefSeq" id="WP_377058913.1">
    <property type="nucleotide sequence ID" value="NZ_JBHLUU010000122.1"/>
</dbReference>
<comment type="similarity">
    <text evidence="1">Belongs to the DNA2/NAM7 helicase family.</text>
</comment>
<dbReference type="Pfam" id="PF13087">
    <property type="entry name" value="AAA_12"/>
    <property type="match status" value="1"/>
</dbReference>
<protein>
    <submittedName>
        <fullName evidence="8">AAA domain-containing protein</fullName>
    </submittedName>
</protein>
<evidence type="ECO:0000313" key="8">
    <source>
        <dbReference type="EMBL" id="MFC0477533.1"/>
    </source>
</evidence>
<feature type="domain" description="DNA2/NAM7 helicase-like C-terminal" evidence="7">
    <location>
        <begin position="399"/>
        <end position="581"/>
    </location>
</feature>
<keyword evidence="2" id="KW-0547">Nucleotide-binding</keyword>
<evidence type="ECO:0000256" key="1">
    <source>
        <dbReference type="ARBA" id="ARBA00007913"/>
    </source>
</evidence>
<keyword evidence="4" id="KW-0347">Helicase</keyword>
<evidence type="ECO:0000259" key="6">
    <source>
        <dbReference type="Pfam" id="PF13086"/>
    </source>
</evidence>
<dbReference type="InterPro" id="IPR041679">
    <property type="entry name" value="DNA2/NAM7-like_C"/>
</dbReference>
<keyword evidence="3" id="KW-0378">Hydrolase</keyword>
<sequence>MMATYLQLWQKALQIEISYLKKYGSTRYRLTHGYAINEREPFIYYFNTASTTTSIPIGSKVTLWWGERKIAGRVLSSEGKSMMIELEQYIGAVLSELMLQYDPWELLDELINRLQDIRSSKKKRARIQKMMEPSMVPLHPIEKIKTNVHELVLRSKYNPITFVWGPPGTGKTYTLARVVANKYLKGKKVLVLSQSNQAVDVLMLELLRFVDKQNKLQVGELLRYGSQVSEILQDTPLTIDYLLKKHHPELSEQREEMRTERHLLKKDLVGSFSARDSQTLLEVEKKLVQVLDKIRTKEMMFVKDAEVIGTTLAKAASDPAIYEKEYDLVIIDEVSMAYIPQVAFAVSLGKRSIVCGDFKQLPPIAHANHLLVNEWLKEDVFHKSGVVNGLKEGALHPHLFLLSEQRRMHPDISAFTNQFVYLGLVKDYKSMYTIREPIANRAPFPKMASILLDTSHMGEYCMRSTSGSRFNLLQVLLSFQVIHELYMGGSKNIGYTTPYRAQAELMDTLLQDLYNQQLQKGEILSATVHKFQGSEREVMVFDTVDSFPESRPSMLLTGKESERLINVAVTRTKGKFVHLANRNYIKQKVYRDKTFRKLVEFQESNKQLITSAQIGTWIKNQHDHITWMHAKKLEKLISDVKSAKSEILVSLPKGKELSNEWIRHLQGSSVKLIIRQEEKQPPFPFVMIDKKILWVGVPYDATNGTLPPFISIRVYSERLCTYFLSQL</sequence>
<accession>A0ABV6KW22</accession>
<evidence type="ECO:0000256" key="3">
    <source>
        <dbReference type="ARBA" id="ARBA00022801"/>
    </source>
</evidence>
<evidence type="ECO:0000256" key="2">
    <source>
        <dbReference type="ARBA" id="ARBA00022741"/>
    </source>
</evidence>
<dbReference type="Proteomes" id="UP001589738">
    <property type="component" value="Unassembled WGS sequence"/>
</dbReference>
<keyword evidence="5" id="KW-0067">ATP-binding</keyword>
<comment type="caution">
    <text evidence="8">The sequence shown here is derived from an EMBL/GenBank/DDBJ whole genome shotgun (WGS) entry which is preliminary data.</text>
</comment>
<dbReference type="SUPFAM" id="SSF52540">
    <property type="entry name" value="P-loop containing nucleoside triphosphate hydrolases"/>
    <property type="match status" value="1"/>
</dbReference>
<name>A0ABV6KW22_9BACI</name>
<feature type="domain" description="DNA2/NAM7 helicase helicase" evidence="6">
    <location>
        <begin position="156"/>
        <end position="366"/>
    </location>
</feature>
<dbReference type="InterPro" id="IPR050534">
    <property type="entry name" value="Coronavir_polyprotein_1ab"/>
</dbReference>
<dbReference type="CDD" id="cd18808">
    <property type="entry name" value="SF1_C_Upf1"/>
    <property type="match status" value="1"/>
</dbReference>